<evidence type="ECO:0000313" key="3">
    <source>
        <dbReference type="EMBL" id="MBE1581494.1"/>
    </source>
</evidence>
<feature type="compositionally biased region" description="Polar residues" evidence="1">
    <location>
        <begin position="59"/>
        <end position="72"/>
    </location>
</feature>
<dbReference type="Proteomes" id="UP000656548">
    <property type="component" value="Unassembled WGS sequence"/>
</dbReference>
<keyword evidence="2" id="KW-0812">Transmembrane</keyword>
<organism evidence="3 4">
    <name type="scientific">Amycolatopsis roodepoortensis</name>
    <dbReference type="NCBI Taxonomy" id="700274"/>
    <lineage>
        <taxon>Bacteria</taxon>
        <taxon>Bacillati</taxon>
        <taxon>Actinomycetota</taxon>
        <taxon>Actinomycetes</taxon>
        <taxon>Pseudonocardiales</taxon>
        <taxon>Pseudonocardiaceae</taxon>
        <taxon>Amycolatopsis</taxon>
    </lineage>
</organism>
<comment type="caution">
    <text evidence="3">The sequence shown here is derived from an EMBL/GenBank/DDBJ whole genome shotgun (WGS) entry which is preliminary data.</text>
</comment>
<keyword evidence="2" id="KW-1133">Transmembrane helix</keyword>
<keyword evidence="4" id="KW-1185">Reference proteome</keyword>
<feature type="region of interest" description="Disordered" evidence="1">
    <location>
        <begin position="1"/>
        <end position="36"/>
    </location>
</feature>
<feature type="compositionally biased region" description="Basic and acidic residues" evidence="1">
    <location>
        <begin position="1"/>
        <end position="12"/>
    </location>
</feature>
<evidence type="ECO:0000256" key="1">
    <source>
        <dbReference type="SAM" id="MobiDB-lite"/>
    </source>
</evidence>
<accession>A0ABR9LLF2</accession>
<dbReference type="RefSeq" id="WP_192747810.1">
    <property type="nucleotide sequence ID" value="NZ_JADBEJ010000008.1"/>
</dbReference>
<gene>
    <name evidence="3" type="ORF">H4W30_008575</name>
</gene>
<evidence type="ECO:0000256" key="2">
    <source>
        <dbReference type="SAM" id="Phobius"/>
    </source>
</evidence>
<keyword evidence="2" id="KW-0472">Membrane</keyword>
<protein>
    <submittedName>
        <fullName evidence="3">Uncharacterized protein</fullName>
    </submittedName>
</protein>
<reference evidence="3 4" key="1">
    <citation type="submission" date="2020-10" db="EMBL/GenBank/DDBJ databases">
        <title>Sequencing the genomes of 1000 actinobacteria strains.</title>
        <authorList>
            <person name="Klenk H.-P."/>
        </authorList>
    </citation>
    <scope>NUCLEOTIDE SEQUENCE [LARGE SCALE GENOMIC DNA]</scope>
    <source>
        <strain evidence="3 4">DSM 46661</strain>
    </source>
</reference>
<dbReference type="EMBL" id="JADBEJ010000008">
    <property type="protein sequence ID" value="MBE1581494.1"/>
    <property type="molecule type" value="Genomic_DNA"/>
</dbReference>
<name>A0ABR9LLF2_9PSEU</name>
<proteinExistence type="predicted"/>
<feature type="compositionally biased region" description="Pro residues" evidence="1">
    <location>
        <begin position="76"/>
        <end position="92"/>
    </location>
</feature>
<feature type="region of interest" description="Disordered" evidence="1">
    <location>
        <begin position="55"/>
        <end position="92"/>
    </location>
</feature>
<sequence>MAEQRDDGKPDNEPGTDIEPKAGGQPAPRLDDEQLRQFQQFQQFQDYLKFTEAQKQGLVPSQQPAQPMTQQYGGQPPAPPGPPPGELVPAPRPRMPRWLRRLGGKLLAWIIVILLICIGATIAYRQIFPSDAGEDTATFVQGGGGKHRTNQVLSTNPWEAVRAIYDTIGKPYPPATRVEKVCLSMSEQAQAQFARNLGYPDCATAVPALNAKVTDITPYIYAVRPMSSVVPRQNLTIHSCWYSIRGGPLLGSFTLQEVEMGQWLITGHANSPDPCPAPPTGN</sequence>
<feature type="transmembrane region" description="Helical" evidence="2">
    <location>
        <begin position="102"/>
        <end position="124"/>
    </location>
</feature>
<evidence type="ECO:0000313" key="4">
    <source>
        <dbReference type="Proteomes" id="UP000656548"/>
    </source>
</evidence>